<dbReference type="GO" id="GO:0016020">
    <property type="term" value="C:membrane"/>
    <property type="evidence" value="ECO:0007669"/>
    <property type="project" value="InterPro"/>
</dbReference>
<dbReference type="SUPFAM" id="SSF56176">
    <property type="entry name" value="FAD-binding/transporter-associated domain-like"/>
    <property type="match status" value="1"/>
</dbReference>
<dbReference type="InterPro" id="IPR016169">
    <property type="entry name" value="FAD-bd_PCMH_sub2"/>
</dbReference>
<dbReference type="Proteomes" id="UP000030746">
    <property type="component" value="Unassembled WGS sequence"/>
</dbReference>
<dbReference type="InterPro" id="IPR006094">
    <property type="entry name" value="Oxid_FAD_bind_N"/>
</dbReference>
<dbReference type="InterPro" id="IPR036318">
    <property type="entry name" value="FAD-bd_PCMH-like_sf"/>
</dbReference>
<name>V4C6U0_LOTGI</name>
<dbReference type="GO" id="GO:0003885">
    <property type="term" value="F:D-arabinono-1,4-lactone oxidase activity"/>
    <property type="evidence" value="ECO:0007669"/>
    <property type="project" value="InterPro"/>
</dbReference>
<dbReference type="RefSeq" id="XP_009051954.1">
    <property type="nucleotide sequence ID" value="XM_009053706.1"/>
</dbReference>
<dbReference type="PROSITE" id="PS51387">
    <property type="entry name" value="FAD_PCMH"/>
    <property type="match status" value="1"/>
</dbReference>
<keyword evidence="1" id="KW-0560">Oxidoreductase</keyword>
<reference evidence="3 4" key="1">
    <citation type="journal article" date="2013" name="Nature">
        <title>Insights into bilaterian evolution from three spiralian genomes.</title>
        <authorList>
            <person name="Simakov O."/>
            <person name="Marletaz F."/>
            <person name="Cho S.J."/>
            <person name="Edsinger-Gonzales E."/>
            <person name="Havlak P."/>
            <person name="Hellsten U."/>
            <person name="Kuo D.H."/>
            <person name="Larsson T."/>
            <person name="Lv J."/>
            <person name="Arendt D."/>
            <person name="Savage R."/>
            <person name="Osoegawa K."/>
            <person name="de Jong P."/>
            <person name="Grimwood J."/>
            <person name="Chapman J.A."/>
            <person name="Shapiro H."/>
            <person name="Aerts A."/>
            <person name="Otillar R.P."/>
            <person name="Terry A.Y."/>
            <person name="Boore J.L."/>
            <person name="Grigoriev I.V."/>
            <person name="Lindberg D.R."/>
            <person name="Seaver E.C."/>
            <person name="Weisblat D.A."/>
            <person name="Putnam N.H."/>
            <person name="Rokhsar D.S."/>
        </authorList>
    </citation>
    <scope>NUCLEOTIDE SEQUENCE [LARGE SCALE GENOMIC DNA]</scope>
</reference>
<dbReference type="EMBL" id="KB201305">
    <property type="protein sequence ID" value="ESO97354.1"/>
    <property type="molecule type" value="Genomic_DNA"/>
</dbReference>
<dbReference type="Pfam" id="PF01565">
    <property type="entry name" value="FAD_binding_4"/>
    <property type="match status" value="1"/>
</dbReference>
<feature type="domain" description="FAD-binding PCMH-type" evidence="2">
    <location>
        <begin position="53"/>
        <end position="234"/>
    </location>
</feature>
<dbReference type="InterPro" id="IPR016167">
    <property type="entry name" value="FAD-bd_PCMH_sub1"/>
</dbReference>
<dbReference type="PANTHER" id="PTHR43762:SF1">
    <property type="entry name" value="D-ARABINONO-1,4-LACTONE OXIDASE"/>
    <property type="match status" value="1"/>
</dbReference>
<dbReference type="OMA" id="WEVRRVI"/>
<evidence type="ECO:0000256" key="1">
    <source>
        <dbReference type="ARBA" id="ARBA00023002"/>
    </source>
</evidence>
<evidence type="ECO:0000313" key="3">
    <source>
        <dbReference type="EMBL" id="ESO97354.1"/>
    </source>
</evidence>
<dbReference type="InterPro" id="IPR016166">
    <property type="entry name" value="FAD-bd_PCMH"/>
</dbReference>
<dbReference type="GO" id="GO:0071949">
    <property type="term" value="F:FAD binding"/>
    <property type="evidence" value="ECO:0007669"/>
    <property type="project" value="InterPro"/>
</dbReference>
<gene>
    <name evidence="3" type="ORF">LOTGIDRAFT_159383</name>
</gene>
<sequence>MGPLHRRHARNADEYQRSNEVYGRMRSLLMLLRMYIGKYPRVDIIHYINWDRTIIIDNLFYTRPTDIWQVRKVLRAAKQLKMRVRATAVGHSRSPLYVDEGNIMMDVRDLNRHDGPRLQLNQPNQIRNYTTVTAVTGVIEKELNAFMVSNKVTILAQPLNDVESLGGMVAASTHGSTWDAPTYSGIVRDIRLMDGAGRLRKFNYENHPDIMKAAICNLGMFGIMYDITIEVLPIVKAKVKNEFVKLEDLIYDQNKLRETVTSNFLTEISWFPFNSVTPEEATDYQATGTIPAAWNAKRDQIWLRTINIVNDTEVGNNEIKPATYLPTNGSLSGGSVEGLLRGKAALDVAKSLEQVTYHYLVDAFPVILPPRRGSETSAAFMLNIDNQFIRPATGLQFIIEYAEGQIKRNGSTPLNALLPRFFKNYECDLCPGNHEIKMPDDSGRTLVIDFLAPPAQYGFYPAARKFVERFRNESVRPHWAKRHDNIPGIIQIIQNVYGDNIHHFTRMRTLANVDPDDMFMNTYLLQIFGRNFENMAETMTTTAAPSGFPIPNRNPS</sequence>
<dbReference type="Gene3D" id="3.30.465.10">
    <property type="match status" value="1"/>
</dbReference>
<dbReference type="InterPro" id="IPR010031">
    <property type="entry name" value="FAD_lactone_oxidase-like"/>
</dbReference>
<dbReference type="OrthoDB" id="610608at2759"/>
<dbReference type="CTD" id="20238038"/>
<dbReference type="Pfam" id="PF04030">
    <property type="entry name" value="ALO"/>
    <property type="match status" value="1"/>
</dbReference>
<dbReference type="HOGENOM" id="CLU_490295_0_0_1"/>
<dbReference type="GeneID" id="20238038"/>
<accession>V4C6U0</accession>
<keyword evidence="4" id="KW-1185">Reference proteome</keyword>
<evidence type="ECO:0000313" key="4">
    <source>
        <dbReference type="Proteomes" id="UP000030746"/>
    </source>
</evidence>
<dbReference type="Gene3D" id="3.30.43.10">
    <property type="entry name" value="Uridine Diphospho-n-acetylenolpyruvylglucosamine Reductase, domain 2"/>
    <property type="match status" value="1"/>
</dbReference>
<dbReference type="InterPro" id="IPR007173">
    <property type="entry name" value="ALO_C"/>
</dbReference>
<organism evidence="3 4">
    <name type="scientific">Lottia gigantea</name>
    <name type="common">Giant owl limpet</name>
    <dbReference type="NCBI Taxonomy" id="225164"/>
    <lineage>
        <taxon>Eukaryota</taxon>
        <taxon>Metazoa</taxon>
        <taxon>Spiralia</taxon>
        <taxon>Lophotrochozoa</taxon>
        <taxon>Mollusca</taxon>
        <taxon>Gastropoda</taxon>
        <taxon>Patellogastropoda</taxon>
        <taxon>Lottioidea</taxon>
        <taxon>Lottiidae</taxon>
        <taxon>Lottia</taxon>
    </lineage>
</organism>
<protein>
    <recommendedName>
        <fullName evidence="2">FAD-binding PCMH-type domain-containing protein</fullName>
    </recommendedName>
</protein>
<dbReference type="STRING" id="225164.V4C6U0"/>
<dbReference type="AlphaFoldDB" id="V4C6U0"/>
<evidence type="ECO:0000259" key="2">
    <source>
        <dbReference type="PROSITE" id="PS51387"/>
    </source>
</evidence>
<dbReference type="KEGG" id="lgi:LOTGIDRAFT_159383"/>
<dbReference type="PANTHER" id="PTHR43762">
    <property type="entry name" value="L-GULONOLACTONE OXIDASE"/>
    <property type="match status" value="1"/>
</dbReference>
<proteinExistence type="predicted"/>